<gene>
    <name evidence="1" type="ORF">LAV01_00120</name>
</gene>
<organism evidence="1 2">
    <name type="scientific">Ligilactobacillus aviarius</name>
    <dbReference type="NCBI Taxonomy" id="1606"/>
    <lineage>
        <taxon>Bacteria</taxon>
        <taxon>Bacillati</taxon>
        <taxon>Bacillota</taxon>
        <taxon>Bacilli</taxon>
        <taxon>Lactobacillales</taxon>
        <taxon>Lactobacillaceae</taxon>
        <taxon>Ligilactobacillus</taxon>
    </lineage>
</organism>
<name>A0A510WXP6_9LACO</name>
<dbReference type="RefSeq" id="WP_057828087.1">
    <property type="nucleotide sequence ID" value="NZ_BAAACL010000015.1"/>
</dbReference>
<dbReference type="GeneID" id="29933488"/>
<evidence type="ECO:0008006" key="3">
    <source>
        <dbReference type="Google" id="ProtNLM"/>
    </source>
</evidence>
<dbReference type="SUPFAM" id="SSF46955">
    <property type="entry name" value="Putative DNA-binding domain"/>
    <property type="match status" value="1"/>
</dbReference>
<evidence type="ECO:0000313" key="2">
    <source>
        <dbReference type="Proteomes" id="UP000321722"/>
    </source>
</evidence>
<reference evidence="1 2" key="1">
    <citation type="submission" date="2019-07" db="EMBL/GenBank/DDBJ databases">
        <title>Whole genome shotgun sequence of Lactobacillus aviarius subsp. aviarius NBRC 102162.</title>
        <authorList>
            <person name="Hosoyama A."/>
            <person name="Uohara A."/>
            <person name="Ohji S."/>
            <person name="Ichikawa N."/>
        </authorList>
    </citation>
    <scope>NUCLEOTIDE SEQUENCE [LARGE SCALE GENOMIC DNA]</scope>
    <source>
        <strain evidence="1 2">NBRC 102162</strain>
    </source>
</reference>
<protein>
    <recommendedName>
        <fullName evidence="3">Helix-turn-helix domain-containing protein</fullName>
    </recommendedName>
</protein>
<sequence length="63" mass="7393">MFGEEILNAKQLVKKLGISKSYLYELLEIGLPYRQLGNKGRKYYVYEEVTKWIFENLGESDVS</sequence>
<comment type="caution">
    <text evidence="1">The sequence shown here is derived from an EMBL/GenBank/DDBJ whole genome shotgun (WGS) entry which is preliminary data.</text>
</comment>
<dbReference type="Gene3D" id="1.10.10.10">
    <property type="entry name" value="Winged helix-like DNA-binding domain superfamily/Winged helix DNA-binding domain"/>
    <property type="match status" value="1"/>
</dbReference>
<evidence type="ECO:0000313" key="1">
    <source>
        <dbReference type="EMBL" id="GEK41180.1"/>
    </source>
</evidence>
<keyword evidence="2" id="KW-1185">Reference proteome</keyword>
<proteinExistence type="predicted"/>
<dbReference type="InterPro" id="IPR009061">
    <property type="entry name" value="DNA-bd_dom_put_sf"/>
</dbReference>
<dbReference type="InterPro" id="IPR036388">
    <property type="entry name" value="WH-like_DNA-bd_sf"/>
</dbReference>
<dbReference type="EMBL" id="BJUI01000001">
    <property type="protein sequence ID" value="GEK41180.1"/>
    <property type="molecule type" value="Genomic_DNA"/>
</dbReference>
<accession>A0A510WXP6</accession>
<dbReference type="Proteomes" id="UP000321722">
    <property type="component" value="Unassembled WGS sequence"/>
</dbReference>
<dbReference type="AlphaFoldDB" id="A0A510WXP6"/>